<evidence type="ECO:0000256" key="9">
    <source>
        <dbReference type="ARBA" id="ARBA00023047"/>
    </source>
</evidence>
<organism evidence="13 14">
    <name type="scientific">Pseudotabrizicola algicola</name>
    <dbReference type="NCBI Taxonomy" id="2709381"/>
    <lineage>
        <taxon>Bacteria</taxon>
        <taxon>Pseudomonadati</taxon>
        <taxon>Pseudomonadota</taxon>
        <taxon>Alphaproteobacteria</taxon>
        <taxon>Rhodobacterales</taxon>
        <taxon>Paracoccaceae</taxon>
        <taxon>Pseudotabrizicola</taxon>
    </lineage>
</organism>
<feature type="domain" description="ABC transmembrane type-2" evidence="12">
    <location>
        <begin position="45"/>
        <end position="266"/>
    </location>
</feature>
<dbReference type="PROSITE" id="PS51012">
    <property type="entry name" value="ABC_TM2"/>
    <property type="match status" value="1"/>
</dbReference>
<feature type="transmembrane region" description="Helical" evidence="11">
    <location>
        <begin position="159"/>
        <end position="186"/>
    </location>
</feature>
<dbReference type="GO" id="GO:0043190">
    <property type="term" value="C:ATP-binding cassette (ABC) transporter complex"/>
    <property type="evidence" value="ECO:0007669"/>
    <property type="project" value="InterPro"/>
</dbReference>
<dbReference type="InterPro" id="IPR047817">
    <property type="entry name" value="ABC2_TM_bact-type"/>
</dbReference>
<proteinExistence type="inferred from homology"/>
<dbReference type="GO" id="GO:0015774">
    <property type="term" value="P:polysaccharide transport"/>
    <property type="evidence" value="ECO:0007669"/>
    <property type="project" value="UniProtKB-KW"/>
</dbReference>
<dbReference type="GO" id="GO:0140359">
    <property type="term" value="F:ABC-type transporter activity"/>
    <property type="evidence" value="ECO:0007669"/>
    <property type="project" value="InterPro"/>
</dbReference>
<feature type="transmembrane region" description="Helical" evidence="11">
    <location>
        <begin position="46"/>
        <end position="68"/>
    </location>
</feature>
<evidence type="ECO:0000256" key="7">
    <source>
        <dbReference type="ARBA" id="ARBA00022903"/>
    </source>
</evidence>
<evidence type="ECO:0000256" key="8">
    <source>
        <dbReference type="ARBA" id="ARBA00022989"/>
    </source>
</evidence>
<keyword evidence="9" id="KW-0625">Polysaccharide transport</keyword>
<comment type="subcellular location">
    <subcellularLocation>
        <location evidence="11">Cell inner membrane</location>
        <topology evidence="11">Multi-pass membrane protein</topology>
    </subcellularLocation>
    <subcellularLocation>
        <location evidence="1">Cell membrane</location>
        <topology evidence="1">Multi-pass membrane protein</topology>
    </subcellularLocation>
</comment>
<dbReference type="InterPro" id="IPR013525">
    <property type="entry name" value="ABC2_TM"/>
</dbReference>
<evidence type="ECO:0000313" key="14">
    <source>
        <dbReference type="Proteomes" id="UP000481421"/>
    </source>
</evidence>
<evidence type="ECO:0000256" key="4">
    <source>
        <dbReference type="ARBA" id="ARBA00022475"/>
    </source>
</evidence>
<keyword evidence="10 11" id="KW-0472">Membrane</keyword>
<comment type="caution">
    <text evidence="13">The sequence shown here is derived from an EMBL/GenBank/DDBJ whole genome shotgun (WGS) entry which is preliminary data.</text>
</comment>
<reference evidence="13 14" key="1">
    <citation type="submission" date="2020-02" db="EMBL/GenBank/DDBJ databases">
        <title>Rhodobacter algicola sp. nov., isolated from microalga culture.</title>
        <authorList>
            <person name="Park C.-Y."/>
        </authorList>
    </citation>
    <scope>NUCLEOTIDE SEQUENCE [LARGE SCALE GENOMIC DNA]</scope>
    <source>
        <strain evidence="13 14">ETT8</strain>
    </source>
</reference>
<dbReference type="EMBL" id="JAAIKE010000005">
    <property type="protein sequence ID" value="NEX47749.1"/>
    <property type="molecule type" value="Genomic_DNA"/>
</dbReference>
<dbReference type="PRINTS" id="PR00164">
    <property type="entry name" value="ABC2TRNSPORT"/>
</dbReference>
<evidence type="ECO:0000256" key="11">
    <source>
        <dbReference type="RuleBase" id="RU361157"/>
    </source>
</evidence>
<dbReference type="AlphaFoldDB" id="A0A6B3RXC6"/>
<evidence type="ECO:0000256" key="6">
    <source>
        <dbReference type="ARBA" id="ARBA00022692"/>
    </source>
</evidence>
<feature type="transmembrane region" description="Helical" evidence="11">
    <location>
        <begin position="80"/>
        <end position="105"/>
    </location>
</feature>
<dbReference type="PANTHER" id="PTHR30413:SF10">
    <property type="entry name" value="CAPSULE POLYSACCHARIDE EXPORT INNER-MEMBRANE PROTEIN CTRC"/>
    <property type="match status" value="1"/>
</dbReference>
<keyword evidence="4 11" id="KW-1003">Cell membrane</keyword>
<feature type="transmembrane region" description="Helical" evidence="11">
    <location>
        <begin position="246"/>
        <end position="263"/>
    </location>
</feature>
<gene>
    <name evidence="13" type="ORF">G3572_16160</name>
</gene>
<keyword evidence="3 11" id="KW-0813">Transport</keyword>
<feature type="transmembrane region" description="Helical" evidence="11">
    <location>
        <begin position="125"/>
        <end position="147"/>
    </location>
</feature>
<keyword evidence="7" id="KW-0972">Capsule biogenesis/degradation</keyword>
<evidence type="ECO:0000313" key="13">
    <source>
        <dbReference type="EMBL" id="NEX47749.1"/>
    </source>
</evidence>
<sequence>MKQVEGDASYIPPAQRPASLRFRFFRSFSALILREMTTSYGRSPGGYLWAILEPVAGLALLSIVFSYIVRTPSLGNNFMYFFAGGLLPFGLYLTVSNTTAGAVRFSKALLEYPAVSFIDAVLARFVLNAMTYLLIMFLVLTGIIIGYNLNPILNWPSIFLAIAMALSLAFGVGVMNCFLVTSYPLWERAWAVANRPLFIISGILFIPENMTGQLRDILMLNPLIHITSEMRKGLFSTYDAVHVRPLYVFTIALVLTVLGLLFLRRYHKDIVLK</sequence>
<dbReference type="GO" id="GO:0015920">
    <property type="term" value="P:lipopolysaccharide transport"/>
    <property type="evidence" value="ECO:0007669"/>
    <property type="project" value="TreeGrafter"/>
</dbReference>
<dbReference type="PANTHER" id="PTHR30413">
    <property type="entry name" value="INNER MEMBRANE TRANSPORT PERMEASE"/>
    <property type="match status" value="1"/>
</dbReference>
<keyword evidence="14" id="KW-1185">Reference proteome</keyword>
<keyword evidence="8 11" id="KW-1133">Transmembrane helix</keyword>
<evidence type="ECO:0000256" key="2">
    <source>
        <dbReference type="ARBA" id="ARBA00007783"/>
    </source>
</evidence>
<evidence type="ECO:0000256" key="3">
    <source>
        <dbReference type="ARBA" id="ARBA00022448"/>
    </source>
</evidence>
<evidence type="ECO:0000256" key="5">
    <source>
        <dbReference type="ARBA" id="ARBA00022597"/>
    </source>
</evidence>
<dbReference type="RefSeq" id="WP_164613757.1">
    <property type="nucleotide sequence ID" value="NZ_JAAIKE010000005.1"/>
</dbReference>
<dbReference type="Proteomes" id="UP000481421">
    <property type="component" value="Unassembled WGS sequence"/>
</dbReference>
<evidence type="ECO:0000256" key="1">
    <source>
        <dbReference type="ARBA" id="ARBA00004651"/>
    </source>
</evidence>
<name>A0A6B3RXC6_9RHOB</name>
<keyword evidence="6 11" id="KW-0812">Transmembrane</keyword>
<comment type="similarity">
    <text evidence="2 11">Belongs to the ABC-2 integral membrane protein family.</text>
</comment>
<evidence type="ECO:0000256" key="10">
    <source>
        <dbReference type="ARBA" id="ARBA00023136"/>
    </source>
</evidence>
<dbReference type="InterPro" id="IPR000412">
    <property type="entry name" value="ABC_2_transport"/>
</dbReference>
<accession>A0A6B3RXC6</accession>
<protein>
    <recommendedName>
        <fullName evidence="11">Transport permease protein</fullName>
    </recommendedName>
</protein>
<evidence type="ECO:0000259" key="12">
    <source>
        <dbReference type="PROSITE" id="PS51012"/>
    </source>
</evidence>
<keyword evidence="5" id="KW-0762">Sugar transport</keyword>
<dbReference type="Pfam" id="PF01061">
    <property type="entry name" value="ABC2_membrane"/>
    <property type="match status" value="1"/>
</dbReference>
<comment type="caution">
    <text evidence="11">Lacks conserved residue(s) required for the propagation of feature annotation.</text>
</comment>